<name>A0AAV0EWX9_9ASTE</name>
<reference evidence="2" key="1">
    <citation type="submission" date="2022-07" db="EMBL/GenBank/DDBJ databases">
        <authorList>
            <person name="Macas J."/>
            <person name="Novak P."/>
            <person name="Neumann P."/>
        </authorList>
    </citation>
    <scope>NUCLEOTIDE SEQUENCE</scope>
</reference>
<evidence type="ECO:0000313" key="3">
    <source>
        <dbReference type="Proteomes" id="UP001152523"/>
    </source>
</evidence>
<comment type="caution">
    <text evidence="2">The sequence shown here is derived from an EMBL/GenBank/DDBJ whole genome shotgun (WGS) entry which is preliminary data.</text>
</comment>
<keyword evidence="3" id="KW-1185">Reference proteome</keyword>
<dbReference type="Pfam" id="PF14223">
    <property type="entry name" value="Retrotran_gag_2"/>
    <property type="match status" value="1"/>
</dbReference>
<feature type="region of interest" description="Disordered" evidence="1">
    <location>
        <begin position="226"/>
        <end position="287"/>
    </location>
</feature>
<proteinExistence type="predicted"/>
<dbReference type="PANTHER" id="PTHR47481">
    <property type="match status" value="1"/>
</dbReference>
<dbReference type="Proteomes" id="UP001152523">
    <property type="component" value="Unassembled WGS sequence"/>
</dbReference>
<protein>
    <submittedName>
        <fullName evidence="2">Uncharacterized protein</fullName>
    </submittedName>
</protein>
<accession>A0AAV0EWX9</accession>
<evidence type="ECO:0000256" key="1">
    <source>
        <dbReference type="SAM" id="MobiDB-lite"/>
    </source>
</evidence>
<organism evidence="2 3">
    <name type="scientific">Cuscuta epithymum</name>
    <dbReference type="NCBI Taxonomy" id="186058"/>
    <lineage>
        <taxon>Eukaryota</taxon>
        <taxon>Viridiplantae</taxon>
        <taxon>Streptophyta</taxon>
        <taxon>Embryophyta</taxon>
        <taxon>Tracheophyta</taxon>
        <taxon>Spermatophyta</taxon>
        <taxon>Magnoliopsida</taxon>
        <taxon>eudicotyledons</taxon>
        <taxon>Gunneridae</taxon>
        <taxon>Pentapetalae</taxon>
        <taxon>asterids</taxon>
        <taxon>lamiids</taxon>
        <taxon>Solanales</taxon>
        <taxon>Convolvulaceae</taxon>
        <taxon>Cuscuteae</taxon>
        <taxon>Cuscuta</taxon>
        <taxon>Cuscuta subgen. Cuscuta</taxon>
    </lineage>
</organism>
<sequence length="386" mass="42111">MASAKSPSFHPALALTNIKSFIPITLDLENVEYSSWTELFKITTRAYQVEDHIFPVETDTSTASTSTNPPPEQTPEQVLAAAAAKSNSEALWKRLDAMVLQWIYGTISHDLLHTILEPDSTTKAAWDRLADLFLDNKNTRALHLETEFSNTRLESFPNIASYCKALKTLATKLSNVGSPVNNQRLVLRIVNGLPPAYDSVASLIQQTVPLPPYSQARSMLLLEETRKTQQNNSSPTALVHTGAPVVAPRPDVQPGRPQNRGRGRGSSRGGRNRPSGAPTAPQTANPWKMPPWGYWPPPWSIPPCPYPSNAWPGHQSSRPPSPTAGILGPRPQQAHIAAPSPTDIHSAMASMSLTPPDDNWYLDTGASSHMTSQGGTPHGIASYEMW</sequence>
<dbReference type="PANTHER" id="PTHR47481:SF10">
    <property type="entry name" value="COPIA-LIKE POLYPROTEIN_RETROTRANSPOSON"/>
    <property type="match status" value="1"/>
</dbReference>
<feature type="region of interest" description="Disordered" evidence="1">
    <location>
        <begin position="366"/>
        <end position="386"/>
    </location>
</feature>
<feature type="compositionally biased region" description="Polar residues" evidence="1">
    <location>
        <begin position="366"/>
        <end position="375"/>
    </location>
</feature>
<dbReference type="AlphaFoldDB" id="A0AAV0EWX9"/>
<gene>
    <name evidence="2" type="ORF">CEPIT_LOCUS28567</name>
</gene>
<feature type="region of interest" description="Disordered" evidence="1">
    <location>
        <begin position="310"/>
        <end position="335"/>
    </location>
</feature>
<evidence type="ECO:0000313" key="2">
    <source>
        <dbReference type="EMBL" id="CAH9127752.1"/>
    </source>
</evidence>
<dbReference type="EMBL" id="CAMAPF010000948">
    <property type="protein sequence ID" value="CAH9127752.1"/>
    <property type="molecule type" value="Genomic_DNA"/>
</dbReference>